<dbReference type="GO" id="GO:0046872">
    <property type="term" value="F:metal ion binding"/>
    <property type="evidence" value="ECO:0007669"/>
    <property type="project" value="UniProtKB-KW"/>
</dbReference>
<evidence type="ECO:0000256" key="16">
    <source>
        <dbReference type="ARBA" id="ARBA00049628"/>
    </source>
</evidence>
<dbReference type="InterPro" id="IPR050065">
    <property type="entry name" value="GlmU-like"/>
</dbReference>
<evidence type="ECO:0000256" key="2">
    <source>
        <dbReference type="ARBA" id="ARBA00004496"/>
    </source>
</evidence>
<keyword evidence="10" id="KW-0133">Cell shape</keyword>
<dbReference type="InterPro" id="IPR011004">
    <property type="entry name" value="Trimer_LpxA-like_sf"/>
</dbReference>
<dbReference type="AlphaFoldDB" id="A0A9D1AHJ4"/>
<evidence type="ECO:0000256" key="4">
    <source>
        <dbReference type="ARBA" id="ARBA00007947"/>
    </source>
</evidence>
<evidence type="ECO:0000256" key="7">
    <source>
        <dbReference type="ARBA" id="ARBA00022695"/>
    </source>
</evidence>
<gene>
    <name evidence="17" type="ORF">IAB90_02750</name>
</gene>
<protein>
    <submittedName>
        <fullName evidence="17">UDP-N-acetylglucosamine diphosphorylase</fullName>
    </submittedName>
</protein>
<dbReference type="Pfam" id="PF00132">
    <property type="entry name" value="Hexapep"/>
    <property type="match status" value="2"/>
</dbReference>
<keyword evidence="13" id="KW-0961">Cell wall biogenesis/degradation</keyword>
<evidence type="ECO:0000256" key="15">
    <source>
        <dbReference type="ARBA" id="ARBA00048493"/>
    </source>
</evidence>
<evidence type="ECO:0000256" key="14">
    <source>
        <dbReference type="ARBA" id="ARBA00048247"/>
    </source>
</evidence>
<dbReference type="EMBL" id="DVHB01000050">
    <property type="protein sequence ID" value="HIR39279.1"/>
    <property type="molecule type" value="Genomic_DNA"/>
</dbReference>
<evidence type="ECO:0000313" key="18">
    <source>
        <dbReference type="Proteomes" id="UP000824179"/>
    </source>
</evidence>
<dbReference type="Gene3D" id="2.160.10.10">
    <property type="entry name" value="Hexapeptide repeat proteins"/>
    <property type="match status" value="1"/>
</dbReference>
<dbReference type="GO" id="GO:0005737">
    <property type="term" value="C:cytoplasm"/>
    <property type="evidence" value="ECO:0007669"/>
    <property type="project" value="UniProtKB-SubCell"/>
</dbReference>
<dbReference type="GO" id="GO:0003977">
    <property type="term" value="F:UDP-N-acetylglucosamine diphosphorylase activity"/>
    <property type="evidence" value="ECO:0007669"/>
    <property type="project" value="UniProtKB-EC"/>
</dbReference>
<reference evidence="17" key="1">
    <citation type="submission" date="2020-10" db="EMBL/GenBank/DDBJ databases">
        <authorList>
            <person name="Gilroy R."/>
        </authorList>
    </citation>
    <scope>NUCLEOTIDE SEQUENCE</scope>
    <source>
        <strain evidence="17">ChiW25-3613</strain>
    </source>
</reference>
<dbReference type="PANTHER" id="PTHR43584:SF3">
    <property type="entry name" value="BIFUNCTIONAL PROTEIN GLMU"/>
    <property type="match status" value="1"/>
</dbReference>
<evidence type="ECO:0000256" key="8">
    <source>
        <dbReference type="ARBA" id="ARBA00022723"/>
    </source>
</evidence>
<comment type="catalytic activity">
    <reaction evidence="14">
        <text>alpha-D-glucosamine 1-phosphate + acetyl-CoA = N-acetyl-alpha-D-glucosamine 1-phosphate + CoA + H(+)</text>
        <dbReference type="Rhea" id="RHEA:13725"/>
        <dbReference type="ChEBI" id="CHEBI:15378"/>
        <dbReference type="ChEBI" id="CHEBI:57287"/>
        <dbReference type="ChEBI" id="CHEBI:57288"/>
        <dbReference type="ChEBI" id="CHEBI:57776"/>
        <dbReference type="ChEBI" id="CHEBI:58516"/>
        <dbReference type="EC" id="2.3.1.157"/>
    </reaction>
</comment>
<evidence type="ECO:0000313" key="17">
    <source>
        <dbReference type="EMBL" id="HIR39279.1"/>
    </source>
</evidence>
<dbReference type="GO" id="GO:0019134">
    <property type="term" value="F:glucosamine-1-phosphate N-acetyltransferase activity"/>
    <property type="evidence" value="ECO:0007669"/>
    <property type="project" value="UniProtKB-EC"/>
</dbReference>
<comment type="similarity">
    <text evidence="4">In the N-terminal section; belongs to the N-acetylglucosamine-1-phosphate uridyltransferase family.</text>
</comment>
<keyword evidence="11" id="KW-0573">Peptidoglycan synthesis</keyword>
<dbReference type="SUPFAM" id="SSF51161">
    <property type="entry name" value="Trimeric LpxA-like enzymes"/>
    <property type="match status" value="1"/>
</dbReference>
<dbReference type="PANTHER" id="PTHR43584">
    <property type="entry name" value="NUCLEOTIDYL TRANSFERASE"/>
    <property type="match status" value="1"/>
</dbReference>
<keyword evidence="5" id="KW-0963">Cytoplasm</keyword>
<evidence type="ECO:0000256" key="5">
    <source>
        <dbReference type="ARBA" id="ARBA00022490"/>
    </source>
</evidence>
<evidence type="ECO:0000256" key="6">
    <source>
        <dbReference type="ARBA" id="ARBA00022679"/>
    </source>
</evidence>
<keyword evidence="6" id="KW-0808">Transferase</keyword>
<comment type="catalytic activity">
    <reaction evidence="15">
        <text>N-acetyl-alpha-D-glucosamine 1-phosphate + UTP + H(+) = UDP-N-acetyl-alpha-D-glucosamine + diphosphate</text>
        <dbReference type="Rhea" id="RHEA:13509"/>
        <dbReference type="ChEBI" id="CHEBI:15378"/>
        <dbReference type="ChEBI" id="CHEBI:33019"/>
        <dbReference type="ChEBI" id="CHEBI:46398"/>
        <dbReference type="ChEBI" id="CHEBI:57705"/>
        <dbReference type="ChEBI" id="CHEBI:57776"/>
        <dbReference type="EC" id="2.7.7.23"/>
    </reaction>
</comment>
<comment type="caution">
    <text evidence="17">The sequence shown here is derived from an EMBL/GenBank/DDBJ whole genome shotgun (WGS) entry which is preliminary data.</text>
</comment>
<evidence type="ECO:0000256" key="10">
    <source>
        <dbReference type="ARBA" id="ARBA00022960"/>
    </source>
</evidence>
<keyword evidence="8" id="KW-0479">Metal-binding</keyword>
<evidence type="ECO:0000256" key="12">
    <source>
        <dbReference type="ARBA" id="ARBA00023315"/>
    </source>
</evidence>
<evidence type="ECO:0000256" key="3">
    <source>
        <dbReference type="ARBA" id="ARBA00007707"/>
    </source>
</evidence>
<evidence type="ECO:0000256" key="9">
    <source>
        <dbReference type="ARBA" id="ARBA00022842"/>
    </source>
</evidence>
<reference evidence="17" key="2">
    <citation type="journal article" date="2021" name="PeerJ">
        <title>Extensive microbial diversity within the chicken gut microbiome revealed by metagenomics and culture.</title>
        <authorList>
            <person name="Gilroy R."/>
            <person name="Ravi A."/>
            <person name="Getino M."/>
            <person name="Pursley I."/>
            <person name="Horton D.L."/>
            <person name="Alikhan N.F."/>
            <person name="Baker D."/>
            <person name="Gharbi K."/>
            <person name="Hall N."/>
            <person name="Watson M."/>
            <person name="Adriaenssens E.M."/>
            <person name="Foster-Nyarko E."/>
            <person name="Jarju S."/>
            <person name="Secka A."/>
            <person name="Antonio M."/>
            <person name="Oren A."/>
            <person name="Chaudhuri R.R."/>
            <person name="La Ragione R."/>
            <person name="Hildebrand F."/>
            <person name="Pallen M.J."/>
        </authorList>
    </citation>
    <scope>NUCLEOTIDE SEQUENCE</scope>
    <source>
        <strain evidence="17">ChiW25-3613</strain>
    </source>
</reference>
<comment type="function">
    <text evidence="16">Catalyzes the last two sequential reactions in the de novo biosynthetic pathway for UDP-N-acetylglucosamine (UDP-GlcNAc). The C-terminal domain catalyzes the transfer of acetyl group from acetyl coenzyme A to glucosamine-1-phosphate (GlcN-1-P) to produce N-acetylglucosamine-1-phosphate (GlcNAc-1-P), which is converted into UDP-GlcNAc by the transfer of uridine 5-monophosphate (from uridine 5-triphosphate), a reaction catalyzed by the N-terminal domain.</text>
</comment>
<comment type="similarity">
    <text evidence="3">In the C-terminal section; belongs to the transferase hexapeptide repeat family.</text>
</comment>
<keyword evidence="7" id="KW-0548">Nucleotidyltransferase</keyword>
<evidence type="ECO:0000256" key="1">
    <source>
        <dbReference type="ARBA" id="ARBA00001946"/>
    </source>
</evidence>
<dbReference type="InterPro" id="IPR001451">
    <property type="entry name" value="Hexapep"/>
</dbReference>
<evidence type="ECO:0000256" key="13">
    <source>
        <dbReference type="ARBA" id="ARBA00023316"/>
    </source>
</evidence>
<keyword evidence="12" id="KW-0012">Acyltransferase</keyword>
<dbReference type="GO" id="GO:0009252">
    <property type="term" value="P:peptidoglycan biosynthetic process"/>
    <property type="evidence" value="ECO:0007669"/>
    <property type="project" value="UniProtKB-KW"/>
</dbReference>
<organism evidence="17 18">
    <name type="scientific">Candidatus Coproplasma stercoripullorum</name>
    <dbReference type="NCBI Taxonomy" id="2840751"/>
    <lineage>
        <taxon>Bacteria</taxon>
        <taxon>Bacillati</taxon>
        <taxon>Bacillota</taxon>
        <taxon>Clostridia</taxon>
        <taxon>Eubacteriales</taxon>
        <taxon>Candidatus Coproplasma</taxon>
    </lineage>
</organism>
<sequence>MYFPFKAPWGAYYSARKLKKLGARLGGCGIMVERTVKIGRGVSLFGPCIVSGKTELKSNSRVLAFSRVEDSVIGCGASVSSSTVICSEVGENSAVGPYAYLRGGAKVGKDCRVGDFVEIKNSSLGNGSKAAHHAYIGDADVGSGVNIGCGVVFANYDGKVKARTTVGDHCFIGCNCNIVAPVHIGGGAYIAAGTTVTQNVAERELCIGRARQSAIKDGAEGRYKNG</sequence>
<name>A0A9D1AHJ4_9FIRM</name>
<accession>A0A9D1AHJ4</accession>
<evidence type="ECO:0000256" key="11">
    <source>
        <dbReference type="ARBA" id="ARBA00022984"/>
    </source>
</evidence>
<comment type="cofactor">
    <cofactor evidence="1">
        <name>Mg(2+)</name>
        <dbReference type="ChEBI" id="CHEBI:18420"/>
    </cofactor>
</comment>
<dbReference type="GO" id="GO:0071555">
    <property type="term" value="P:cell wall organization"/>
    <property type="evidence" value="ECO:0007669"/>
    <property type="project" value="UniProtKB-KW"/>
</dbReference>
<dbReference type="GO" id="GO:0008360">
    <property type="term" value="P:regulation of cell shape"/>
    <property type="evidence" value="ECO:0007669"/>
    <property type="project" value="UniProtKB-KW"/>
</dbReference>
<comment type="subcellular location">
    <subcellularLocation>
        <location evidence="2">Cytoplasm</location>
    </subcellularLocation>
</comment>
<dbReference type="Proteomes" id="UP000824179">
    <property type="component" value="Unassembled WGS sequence"/>
</dbReference>
<keyword evidence="9" id="KW-0460">Magnesium</keyword>
<proteinExistence type="inferred from homology"/>